<dbReference type="Proteomes" id="UP000693970">
    <property type="component" value="Unassembled WGS sequence"/>
</dbReference>
<dbReference type="PANTHER" id="PTHR33939:SF1">
    <property type="entry name" value="DUF4371 DOMAIN-CONTAINING PROTEIN"/>
    <property type="match status" value="1"/>
</dbReference>
<dbReference type="OrthoDB" id="75703at2759"/>
<reference evidence="3" key="2">
    <citation type="submission" date="2021-04" db="EMBL/GenBank/DDBJ databases">
        <authorList>
            <person name="Podell S."/>
        </authorList>
    </citation>
    <scope>NUCLEOTIDE SEQUENCE</scope>
    <source>
        <strain evidence="3">Hildebrandi</strain>
    </source>
</reference>
<dbReference type="InterPro" id="IPR038717">
    <property type="entry name" value="Tc1-like_DDE_dom"/>
</dbReference>
<dbReference type="AlphaFoldDB" id="A0A9K3M0X3"/>
<proteinExistence type="predicted"/>
<feature type="compositionally biased region" description="Acidic residues" evidence="1">
    <location>
        <begin position="566"/>
        <end position="577"/>
    </location>
</feature>
<comment type="caution">
    <text evidence="3">The sequence shown here is derived from an EMBL/GenBank/DDBJ whole genome shotgun (WGS) entry which is preliminary data.</text>
</comment>
<keyword evidence="3" id="KW-0540">Nuclease</keyword>
<keyword evidence="4" id="KW-1185">Reference proteome</keyword>
<feature type="compositionally biased region" description="Acidic residues" evidence="1">
    <location>
        <begin position="543"/>
        <end position="559"/>
    </location>
</feature>
<evidence type="ECO:0000313" key="3">
    <source>
        <dbReference type="EMBL" id="KAG7372020.1"/>
    </source>
</evidence>
<accession>A0A9K3M0X3</accession>
<protein>
    <submittedName>
        <fullName evidence="3">DDE superfamily endonuclease</fullName>
    </submittedName>
</protein>
<sequence>MESDDDYSTSTQGTQVPNISIERAFEDGEDVRVSAGSAPNYTGGRVQKVQAYLPKNLQSLSQMKNHVTNKLKGCAIDENLSLRVIKRVLLIQETHLQQRAKKKRDDKGNIIRHQKPAIAKQVCAEFGIGNSQYSKIVTSYFTEDSRKRVVYSTAGRGLKPGNATAKERRIPLTVENRLLTQLFIRQKRANRERVTARQVVDFLVEKGRLHIERDESGAFEKKAIETACRAVRRFVDALGFVRGRRSGNLVQKKSVLLQKENYLRVFIANREAPAEDRLREVYLDESYIHEHYHRNDDSLWDPNDDQDIQYSKAPAKGKRYCFAAAIQGPDPRVVQHDGLAKERKAGLVPNTLWAFCPQSRAANTGDYHKVFDGENFVNWWKTQLLPNLHQPSLIMMDNASYHKVKSAAPKLGKMKKQEIKEWLQGKGVPLQDNMTALALRECARNYIKDSIPMDCVEAAEEMGHKVLFTPPYHSDLQPIELVWALVKGNVGRQYNKNTTMKLVYERLIAEFHKLEQDGHQLIEKMVDKCASLTKTMYEEILEADDDDYSSTDEEDEEEGIPNNAEVVEEVQDDEEAV</sequence>
<feature type="compositionally biased region" description="Polar residues" evidence="1">
    <location>
        <begin position="8"/>
        <end position="18"/>
    </location>
</feature>
<dbReference type="PANTHER" id="PTHR33939">
    <property type="entry name" value="PROTEIN CBG22215"/>
    <property type="match status" value="1"/>
</dbReference>
<organism evidence="3 4">
    <name type="scientific">Nitzschia inconspicua</name>
    <dbReference type="NCBI Taxonomy" id="303405"/>
    <lineage>
        <taxon>Eukaryota</taxon>
        <taxon>Sar</taxon>
        <taxon>Stramenopiles</taxon>
        <taxon>Ochrophyta</taxon>
        <taxon>Bacillariophyta</taxon>
        <taxon>Bacillariophyceae</taxon>
        <taxon>Bacillariophycidae</taxon>
        <taxon>Bacillariales</taxon>
        <taxon>Bacillariaceae</taxon>
        <taxon>Nitzschia</taxon>
    </lineage>
</organism>
<dbReference type="Pfam" id="PF13358">
    <property type="entry name" value="DDE_3"/>
    <property type="match status" value="1"/>
</dbReference>
<evidence type="ECO:0000313" key="4">
    <source>
        <dbReference type="Proteomes" id="UP000693970"/>
    </source>
</evidence>
<keyword evidence="3" id="KW-0378">Hydrolase</keyword>
<reference evidence="3" key="1">
    <citation type="journal article" date="2021" name="Sci. Rep.">
        <title>Diploid genomic architecture of Nitzschia inconspicua, an elite biomass production diatom.</title>
        <authorList>
            <person name="Oliver A."/>
            <person name="Podell S."/>
            <person name="Pinowska A."/>
            <person name="Traller J.C."/>
            <person name="Smith S.R."/>
            <person name="McClure R."/>
            <person name="Beliaev A."/>
            <person name="Bohutskyi P."/>
            <person name="Hill E.A."/>
            <person name="Rabines A."/>
            <person name="Zheng H."/>
            <person name="Allen L.Z."/>
            <person name="Kuo A."/>
            <person name="Grigoriev I.V."/>
            <person name="Allen A.E."/>
            <person name="Hazlebeck D."/>
            <person name="Allen E.E."/>
        </authorList>
    </citation>
    <scope>NUCLEOTIDE SEQUENCE</scope>
    <source>
        <strain evidence="3">Hildebrandi</strain>
    </source>
</reference>
<evidence type="ECO:0000256" key="1">
    <source>
        <dbReference type="SAM" id="MobiDB-lite"/>
    </source>
</evidence>
<dbReference type="GO" id="GO:0004519">
    <property type="term" value="F:endonuclease activity"/>
    <property type="evidence" value="ECO:0007669"/>
    <property type="project" value="UniProtKB-KW"/>
</dbReference>
<dbReference type="EMBL" id="JAGRRH010000003">
    <property type="protein sequence ID" value="KAG7372020.1"/>
    <property type="molecule type" value="Genomic_DNA"/>
</dbReference>
<evidence type="ECO:0000259" key="2">
    <source>
        <dbReference type="Pfam" id="PF13358"/>
    </source>
</evidence>
<feature type="region of interest" description="Disordered" evidence="1">
    <location>
        <begin position="1"/>
        <end position="20"/>
    </location>
</feature>
<gene>
    <name evidence="3" type="ORF">IV203_018163</name>
</gene>
<feature type="domain" description="Tc1-like transposase DDE" evidence="2">
    <location>
        <begin position="352"/>
        <end position="492"/>
    </location>
</feature>
<feature type="region of interest" description="Disordered" evidence="1">
    <location>
        <begin position="543"/>
        <end position="577"/>
    </location>
</feature>
<keyword evidence="3" id="KW-0255">Endonuclease</keyword>
<name>A0A9K3M0X3_9STRA</name>